<evidence type="ECO:0000259" key="14">
    <source>
        <dbReference type="PROSITE" id="PS51468"/>
    </source>
</evidence>
<evidence type="ECO:0000256" key="1">
    <source>
        <dbReference type="ARBA" id="ARBA00004613"/>
    </source>
</evidence>
<evidence type="ECO:0000256" key="2">
    <source>
        <dbReference type="ARBA" id="ARBA00010158"/>
    </source>
</evidence>
<comment type="subunit">
    <text evidence="10">I-alpha-I plasma protease inhibitors are assembled from one or two heavy chains (HC) and one light chain, bikunin. Pre-alpha-inhibitor (P-alpha-I) is composed of ITIH3/HC3 and bikunin.</text>
</comment>
<dbReference type="Proteomes" id="UP000233080">
    <property type="component" value="Unassembled WGS sequence"/>
</dbReference>
<evidence type="ECO:0000256" key="8">
    <source>
        <dbReference type="ARBA" id="ARBA00023180"/>
    </source>
</evidence>
<feature type="domain" description="VWFA" evidence="13">
    <location>
        <begin position="284"/>
        <end position="467"/>
    </location>
</feature>
<organism evidence="15 16">
    <name type="scientific">Colobus angolensis palliatus</name>
    <name type="common">Peters' Angolan colobus</name>
    <dbReference type="NCBI Taxonomy" id="336983"/>
    <lineage>
        <taxon>Eukaryota</taxon>
        <taxon>Metazoa</taxon>
        <taxon>Chordata</taxon>
        <taxon>Craniata</taxon>
        <taxon>Vertebrata</taxon>
        <taxon>Euteleostomi</taxon>
        <taxon>Mammalia</taxon>
        <taxon>Eutheria</taxon>
        <taxon>Euarchontoglires</taxon>
        <taxon>Primates</taxon>
        <taxon>Haplorrhini</taxon>
        <taxon>Catarrhini</taxon>
        <taxon>Cercopithecidae</taxon>
        <taxon>Colobinae</taxon>
        <taxon>Colobus</taxon>
    </lineage>
</organism>
<dbReference type="FunFam" id="3.40.50.410:FF:000013">
    <property type="entry name" value="inter-alpha-trypsin inhibitor heavy chain H2"/>
    <property type="match status" value="1"/>
</dbReference>
<accession>A0A2K5IYB6</accession>
<dbReference type="InterPro" id="IPR002035">
    <property type="entry name" value="VWF_A"/>
</dbReference>
<dbReference type="PANTHER" id="PTHR10338:SF115">
    <property type="entry name" value="INTER-ALPHA-TRYPSIN INHIBITOR HEAVY CHAIN H3"/>
    <property type="match status" value="1"/>
</dbReference>
<dbReference type="InterPro" id="IPR050934">
    <property type="entry name" value="ITIH"/>
</dbReference>
<evidence type="ECO:0000259" key="13">
    <source>
        <dbReference type="PROSITE" id="PS50234"/>
    </source>
</evidence>
<proteinExistence type="inferred from homology"/>
<evidence type="ECO:0000256" key="5">
    <source>
        <dbReference type="ARBA" id="ARBA00022729"/>
    </source>
</evidence>
<evidence type="ECO:0000256" key="11">
    <source>
        <dbReference type="ARBA" id="ARBA00039924"/>
    </source>
</evidence>
<comment type="subcellular location">
    <subcellularLocation>
        <location evidence="1">Secreted</location>
    </subcellularLocation>
</comment>
<evidence type="ECO:0000256" key="10">
    <source>
        <dbReference type="ARBA" id="ARBA00038801"/>
    </source>
</evidence>
<dbReference type="InterPro" id="IPR036465">
    <property type="entry name" value="vWFA_dom_sf"/>
</dbReference>
<feature type="signal peptide" evidence="12">
    <location>
        <begin position="1"/>
        <end position="20"/>
    </location>
</feature>
<evidence type="ECO:0000313" key="16">
    <source>
        <dbReference type="Proteomes" id="UP000233080"/>
    </source>
</evidence>
<dbReference type="AlphaFoldDB" id="A0A2K5IYB6"/>
<evidence type="ECO:0000256" key="12">
    <source>
        <dbReference type="SAM" id="SignalP"/>
    </source>
</evidence>
<evidence type="ECO:0000256" key="4">
    <source>
        <dbReference type="ARBA" id="ARBA00022690"/>
    </source>
</evidence>
<dbReference type="PROSITE" id="PS50234">
    <property type="entry name" value="VWFA"/>
    <property type="match status" value="1"/>
</dbReference>
<dbReference type="Ensembl" id="ENSCANT00000044670.1">
    <property type="protein sequence ID" value="ENSCANP00000021694.1"/>
    <property type="gene ID" value="ENSCANG00000034136.1"/>
</dbReference>
<feature type="chain" id="PRO_5014462164" description="Inter-alpha-trypsin inhibitor heavy chain H3" evidence="12">
    <location>
        <begin position="21"/>
        <end position="699"/>
    </location>
</feature>
<dbReference type="CDD" id="cd01461">
    <property type="entry name" value="vWA_interalpha_trypsin_inhibitor"/>
    <property type="match status" value="1"/>
</dbReference>
<name>A0A2K5IYB6_COLAP</name>
<dbReference type="PROSITE" id="PS51468">
    <property type="entry name" value="VIT"/>
    <property type="match status" value="1"/>
</dbReference>
<keyword evidence="5 12" id="KW-0732">Signal</keyword>
<keyword evidence="3" id="KW-0964">Secreted</keyword>
<feature type="domain" description="VIT" evidence="14">
    <location>
        <begin position="29"/>
        <end position="158"/>
    </location>
</feature>
<keyword evidence="8" id="KW-0325">Glycoprotein</keyword>
<dbReference type="Pfam" id="PF00092">
    <property type="entry name" value="VWA"/>
    <property type="match status" value="1"/>
</dbReference>
<dbReference type="InterPro" id="IPR010600">
    <property type="entry name" value="ITI_HC_C"/>
</dbReference>
<sequence length="699" mass="77971">MASVWWPCLILALLSGLAASGFPRSPFQLLGKRSLPEGVADGIEVYSTKINSKVTSRFAHNVVTTRAVNRADTAKEASFDVELPKTAFITNFTLTIDGVTYPGNVKEKEVAKKQYEKAVSQGKTAGLVKASGRKLEKFTVSVNVAAGSKVTFELTYEELLKRHKGKYEMYLKVQPKQLVKHFKIDVDIFEPQGISMLDAEASFITNDLLGSALTKSFSGKKGHVSFKPSLDQQRSCPTCTDSLLNGDFTITYDVNRESPGNVQIVNGYFVHFFAPQGLPVVPKNVAFVIDISGSMAGRKLEQTKEALLRILEDMKEEDYLNFILFSGDVSTWKERLVQATPENLQEARMFVKSMEDKGMTNINDGLLRGISMLNKAREEHRVPERSTSIVIMLTDGDANVGESRPEKIQENVRNAIGGKFPLYNLGFGNNLNYNFLENMALENHGFARRIYEDSDADLQLQGFYEEVANPLLTGVEMEYPENAILGLTQNTYQHFYDGSEIVVAGRLVGEDVNSFKADVKGHGATNDLTFTEEVTTEKITLWNRAVPSTFSWLDTVTVTQDGLSMMINRKKNMVVSFGDGVTFVVVLHQVWKKHPVHRDFLGFYVVDSHRMSAQTHGLLGQFFQPFDFKVSDIRPGSDPTKPDATLVVKNHQLTVTRGSQKDYRKDASIGTKVVCWFVHNNGEGLIDGVHTDYIVPNLF</sequence>
<keyword evidence="4" id="KW-0646">Protease inhibitor</keyword>
<reference evidence="15" key="1">
    <citation type="submission" date="2025-08" db="UniProtKB">
        <authorList>
            <consortium name="Ensembl"/>
        </authorList>
    </citation>
    <scope>IDENTIFICATION</scope>
</reference>
<protein>
    <recommendedName>
        <fullName evidence="11">Inter-alpha-trypsin inhibitor heavy chain H3</fullName>
    </recommendedName>
</protein>
<dbReference type="Gene3D" id="3.40.50.410">
    <property type="entry name" value="von Willebrand factor, type A domain"/>
    <property type="match status" value="1"/>
</dbReference>
<dbReference type="SUPFAM" id="SSF53300">
    <property type="entry name" value="vWA-like"/>
    <property type="match status" value="1"/>
</dbReference>
<dbReference type="SMART" id="SM00609">
    <property type="entry name" value="VIT"/>
    <property type="match status" value="1"/>
</dbReference>
<keyword evidence="16" id="KW-1185">Reference proteome</keyword>
<comment type="similarity">
    <text evidence="2">Belongs to the ITIH family.</text>
</comment>
<evidence type="ECO:0000256" key="6">
    <source>
        <dbReference type="ARBA" id="ARBA00022900"/>
    </source>
</evidence>
<keyword evidence="6" id="KW-0722">Serine protease inhibitor</keyword>
<dbReference type="GO" id="GO:0005576">
    <property type="term" value="C:extracellular region"/>
    <property type="evidence" value="ECO:0007669"/>
    <property type="project" value="UniProtKB-SubCell"/>
</dbReference>
<dbReference type="Pfam" id="PF08487">
    <property type="entry name" value="VIT"/>
    <property type="match status" value="1"/>
</dbReference>
<dbReference type="InterPro" id="IPR013694">
    <property type="entry name" value="VIT"/>
</dbReference>
<dbReference type="SMART" id="SM00327">
    <property type="entry name" value="VWA"/>
    <property type="match status" value="1"/>
</dbReference>
<evidence type="ECO:0000256" key="7">
    <source>
        <dbReference type="ARBA" id="ARBA00022974"/>
    </source>
</evidence>
<evidence type="ECO:0000256" key="3">
    <source>
        <dbReference type="ARBA" id="ARBA00022525"/>
    </source>
</evidence>
<dbReference type="GO" id="GO:0030212">
    <property type="term" value="P:hyaluronan metabolic process"/>
    <property type="evidence" value="ECO:0007669"/>
    <property type="project" value="InterPro"/>
</dbReference>
<keyword evidence="7" id="KW-0654">Proteoglycan</keyword>
<dbReference type="PANTHER" id="PTHR10338">
    <property type="entry name" value="INTER-ALPHA-TRYPSIN INHIBITOR HEAVY CHAIN FAMILY MEMBER"/>
    <property type="match status" value="1"/>
</dbReference>
<reference evidence="15" key="2">
    <citation type="submission" date="2025-09" db="UniProtKB">
        <authorList>
            <consortium name="Ensembl"/>
        </authorList>
    </citation>
    <scope>IDENTIFICATION</scope>
</reference>
<dbReference type="Pfam" id="PF06668">
    <property type="entry name" value="ITI_HC_C"/>
    <property type="match status" value="1"/>
</dbReference>
<evidence type="ECO:0000256" key="9">
    <source>
        <dbReference type="ARBA" id="ARBA00037051"/>
    </source>
</evidence>
<dbReference type="GO" id="GO:0004867">
    <property type="term" value="F:serine-type endopeptidase inhibitor activity"/>
    <property type="evidence" value="ECO:0007669"/>
    <property type="project" value="UniProtKB-KW"/>
</dbReference>
<comment type="function">
    <text evidence="9">May act as a carrier of hyaluronan in serum or as a binding protein between hyaluronan and other matrix protein, including those on cell surfaces in tissues to regulate the localization, synthesis and degradation of hyaluronan which are essential to cells undergoing biological processes.</text>
</comment>
<evidence type="ECO:0000313" key="15">
    <source>
        <dbReference type="Ensembl" id="ENSCANP00000021694.1"/>
    </source>
</evidence>